<keyword evidence="1" id="KW-0812">Transmembrane</keyword>
<dbReference type="WBParaSite" id="nRc.2.0.1.t29366-RA">
    <property type="protein sequence ID" value="nRc.2.0.1.t29366-RA"/>
    <property type="gene ID" value="nRc.2.0.1.g29366"/>
</dbReference>
<keyword evidence="1" id="KW-0472">Membrane</keyword>
<sequence length="226" mass="25224">MVGTPDTFAARSTRPLGQNATMTGHLNFGRLGAIGRLFVATDHTFFNDAQFVRFEIHQDGTFVRAEQQHQSHTGRQCEAQAHCYAFVIAAEIDGTKSQPDNAGRIHGETDKFGFVEIFGQISRFHGIKCTRGDKEEIESVRSQKTECGSLAHQFDTHSHAVVVQSISLNLWVVKNTVVMDNSKPTTNAVMTNWAVVLMNLGFLVMMRFLLPDKIRAMRFVLVNKAP</sequence>
<proteinExistence type="predicted"/>
<protein>
    <submittedName>
        <fullName evidence="3">Uncharacterized protein</fullName>
    </submittedName>
</protein>
<evidence type="ECO:0000313" key="3">
    <source>
        <dbReference type="WBParaSite" id="nRc.2.0.1.t29366-RA"/>
    </source>
</evidence>
<evidence type="ECO:0000256" key="1">
    <source>
        <dbReference type="SAM" id="Phobius"/>
    </source>
</evidence>
<dbReference type="AlphaFoldDB" id="A0A915JSZ1"/>
<reference evidence="3" key="1">
    <citation type="submission" date="2022-11" db="UniProtKB">
        <authorList>
            <consortium name="WormBaseParasite"/>
        </authorList>
    </citation>
    <scope>IDENTIFICATION</scope>
</reference>
<name>A0A915JSZ1_ROMCU</name>
<dbReference type="Proteomes" id="UP000887565">
    <property type="component" value="Unplaced"/>
</dbReference>
<organism evidence="2 3">
    <name type="scientific">Romanomermis culicivorax</name>
    <name type="common">Nematode worm</name>
    <dbReference type="NCBI Taxonomy" id="13658"/>
    <lineage>
        <taxon>Eukaryota</taxon>
        <taxon>Metazoa</taxon>
        <taxon>Ecdysozoa</taxon>
        <taxon>Nematoda</taxon>
        <taxon>Enoplea</taxon>
        <taxon>Dorylaimia</taxon>
        <taxon>Mermithida</taxon>
        <taxon>Mermithoidea</taxon>
        <taxon>Mermithidae</taxon>
        <taxon>Romanomermis</taxon>
    </lineage>
</organism>
<evidence type="ECO:0000313" key="2">
    <source>
        <dbReference type="Proteomes" id="UP000887565"/>
    </source>
</evidence>
<accession>A0A915JSZ1</accession>
<feature type="transmembrane region" description="Helical" evidence="1">
    <location>
        <begin position="190"/>
        <end position="210"/>
    </location>
</feature>
<keyword evidence="2" id="KW-1185">Reference proteome</keyword>
<keyword evidence="1" id="KW-1133">Transmembrane helix</keyword>